<gene>
    <name evidence="2" type="ORF">CesoFtcFv8_004602</name>
</gene>
<organism evidence="2 3">
    <name type="scientific">Champsocephalus esox</name>
    <name type="common">pike icefish</name>
    <dbReference type="NCBI Taxonomy" id="159716"/>
    <lineage>
        <taxon>Eukaryota</taxon>
        <taxon>Metazoa</taxon>
        <taxon>Chordata</taxon>
        <taxon>Craniata</taxon>
        <taxon>Vertebrata</taxon>
        <taxon>Euteleostomi</taxon>
        <taxon>Actinopterygii</taxon>
        <taxon>Neopterygii</taxon>
        <taxon>Teleostei</taxon>
        <taxon>Neoteleostei</taxon>
        <taxon>Acanthomorphata</taxon>
        <taxon>Eupercaria</taxon>
        <taxon>Perciformes</taxon>
        <taxon>Notothenioidei</taxon>
        <taxon>Channichthyidae</taxon>
        <taxon>Champsocephalus</taxon>
    </lineage>
</organism>
<dbReference type="AlphaFoldDB" id="A0AAN8CN11"/>
<evidence type="ECO:0000313" key="2">
    <source>
        <dbReference type="EMBL" id="KAK5906677.1"/>
    </source>
</evidence>
<feature type="chain" id="PRO_5042912291" description="Secreted protein" evidence="1">
    <location>
        <begin position="24"/>
        <end position="75"/>
    </location>
</feature>
<protein>
    <recommendedName>
        <fullName evidence="4">Secreted protein</fullName>
    </recommendedName>
</protein>
<feature type="signal peptide" evidence="1">
    <location>
        <begin position="1"/>
        <end position="23"/>
    </location>
</feature>
<proteinExistence type="predicted"/>
<dbReference type="EMBL" id="JAULUE010002049">
    <property type="protein sequence ID" value="KAK5906677.1"/>
    <property type="molecule type" value="Genomic_DNA"/>
</dbReference>
<evidence type="ECO:0008006" key="4">
    <source>
        <dbReference type="Google" id="ProtNLM"/>
    </source>
</evidence>
<comment type="caution">
    <text evidence="2">The sequence shown here is derived from an EMBL/GenBank/DDBJ whole genome shotgun (WGS) entry which is preliminary data.</text>
</comment>
<keyword evidence="3" id="KW-1185">Reference proteome</keyword>
<keyword evidence="1" id="KW-0732">Signal</keyword>
<accession>A0AAN8CN11</accession>
<sequence>MIALTSVGFNSIWFLLRFSWVDHLSCVNSLSSMSRFSILASTPSSFRVDCASTSMGNTVTPVARKSFSCAAVTEP</sequence>
<reference evidence="2 3" key="1">
    <citation type="journal article" date="2023" name="Mol. Biol. Evol.">
        <title>Genomics of Secondarily Temperate Adaptation in the Only Non-Antarctic Icefish.</title>
        <authorList>
            <person name="Rivera-Colon A.G."/>
            <person name="Rayamajhi N."/>
            <person name="Minhas B.F."/>
            <person name="Madrigal G."/>
            <person name="Bilyk K.T."/>
            <person name="Yoon V."/>
            <person name="Hune M."/>
            <person name="Gregory S."/>
            <person name="Cheng C.H.C."/>
            <person name="Catchen J.M."/>
        </authorList>
    </citation>
    <scope>NUCLEOTIDE SEQUENCE [LARGE SCALE GENOMIC DNA]</scope>
    <source>
        <strain evidence="2">JC2023a</strain>
    </source>
</reference>
<dbReference type="Proteomes" id="UP001335648">
    <property type="component" value="Unassembled WGS sequence"/>
</dbReference>
<evidence type="ECO:0000256" key="1">
    <source>
        <dbReference type="SAM" id="SignalP"/>
    </source>
</evidence>
<evidence type="ECO:0000313" key="3">
    <source>
        <dbReference type="Proteomes" id="UP001335648"/>
    </source>
</evidence>
<name>A0AAN8CN11_9TELE</name>